<dbReference type="RefSeq" id="WP_119975585.1">
    <property type="nucleotide sequence ID" value="NZ_JBHSQA010000008.1"/>
</dbReference>
<dbReference type="CDD" id="cd13611">
    <property type="entry name" value="PBP2_YehZ"/>
    <property type="match status" value="1"/>
</dbReference>
<dbReference type="Gene3D" id="3.40.190.120">
    <property type="entry name" value="Osmoprotection protein (prox), domain 2"/>
    <property type="match status" value="1"/>
</dbReference>
<dbReference type="GO" id="GO:0022857">
    <property type="term" value="F:transmembrane transporter activity"/>
    <property type="evidence" value="ECO:0007669"/>
    <property type="project" value="InterPro"/>
</dbReference>
<dbReference type="InterPro" id="IPR007210">
    <property type="entry name" value="ABC_Gly_betaine_transp_sub-bd"/>
</dbReference>
<keyword evidence="3" id="KW-1185">Reference proteome</keyword>
<gene>
    <name evidence="2" type="ORF">D6T64_15470</name>
</gene>
<dbReference type="SUPFAM" id="SSF53850">
    <property type="entry name" value="Periplasmic binding protein-like II"/>
    <property type="match status" value="1"/>
</dbReference>
<dbReference type="OrthoDB" id="9781705at2"/>
<protein>
    <submittedName>
        <fullName evidence="2">Glycine betaine ABC transporter substrate-binding protein</fullName>
    </submittedName>
</protein>
<proteinExistence type="predicted"/>
<name>A0A3A5MAK9_9MICO</name>
<evidence type="ECO:0000313" key="3">
    <source>
        <dbReference type="Proteomes" id="UP000272015"/>
    </source>
</evidence>
<comment type="caution">
    <text evidence="2">The sequence shown here is derived from an EMBL/GenBank/DDBJ whole genome shotgun (WGS) entry which is preliminary data.</text>
</comment>
<sequence length="344" mass="36623">MYRSSSCTSSSRTNRTRRGVLTAGVLALSAIALTGCGLQPVTSYVPPVGPGSIVPVNGAGGVDLTVTSKNFTEQLLLGKIAVIAGTAAGFDVTDLSNVPGSQPARELLLSGQADVLWEYTGTAWLTYLGQAEAISDQDEMWQAVYDVDIENGVTWGEPAPMNNTYAMAVRTEAVAELGGISTMSELAALPVEARTFCVESEFNSRPDGLNPMLAHYGMERGAADSVPDSNVGIYDTGAIYSATDAGACNFGEVFTTDGRIDALDLTVLTDDLSFFPAYNVAPVFFSETIATYPELEEIFAQISPKLTDEVLRVMNREVDVDGEEPADVAYAWMLDEGFITDPSE</sequence>
<dbReference type="Gene3D" id="3.40.190.10">
    <property type="entry name" value="Periplasmic binding protein-like II"/>
    <property type="match status" value="1"/>
</dbReference>
<dbReference type="EMBL" id="QZVS01000091">
    <property type="protein sequence ID" value="RJT87157.1"/>
    <property type="molecule type" value="Genomic_DNA"/>
</dbReference>
<feature type="domain" description="ABC-type glycine betaine transport system substrate-binding" evidence="1">
    <location>
        <begin position="63"/>
        <end position="333"/>
    </location>
</feature>
<organism evidence="2 3">
    <name type="scientific">Cryobacterium melibiosiphilum</name>
    <dbReference type="NCBI Taxonomy" id="995039"/>
    <lineage>
        <taxon>Bacteria</taxon>
        <taxon>Bacillati</taxon>
        <taxon>Actinomycetota</taxon>
        <taxon>Actinomycetes</taxon>
        <taxon>Micrococcales</taxon>
        <taxon>Microbacteriaceae</taxon>
        <taxon>Cryobacterium</taxon>
    </lineage>
</organism>
<dbReference type="GO" id="GO:0043190">
    <property type="term" value="C:ATP-binding cassette (ABC) transporter complex"/>
    <property type="evidence" value="ECO:0007669"/>
    <property type="project" value="InterPro"/>
</dbReference>
<dbReference type="Proteomes" id="UP000272015">
    <property type="component" value="Unassembled WGS sequence"/>
</dbReference>
<evidence type="ECO:0000259" key="1">
    <source>
        <dbReference type="Pfam" id="PF04069"/>
    </source>
</evidence>
<reference evidence="2 3" key="1">
    <citation type="submission" date="2018-09" db="EMBL/GenBank/DDBJ databases">
        <title>Novel species of Cryobacterium.</title>
        <authorList>
            <person name="Liu Q."/>
            <person name="Xin Y.-H."/>
        </authorList>
    </citation>
    <scope>NUCLEOTIDE SEQUENCE [LARGE SCALE GENOMIC DNA]</scope>
    <source>
        <strain evidence="2 3">Hh39</strain>
    </source>
</reference>
<evidence type="ECO:0000313" key="2">
    <source>
        <dbReference type="EMBL" id="RJT87157.1"/>
    </source>
</evidence>
<dbReference type="AlphaFoldDB" id="A0A3A5MAK9"/>
<accession>A0A3A5MAK9</accession>
<dbReference type="Pfam" id="PF04069">
    <property type="entry name" value="OpuAC"/>
    <property type="match status" value="1"/>
</dbReference>